<proteinExistence type="predicted"/>
<sequence>MTYLDLIDEFKSLGFPTSYGSFKSAVTPPYIAINSTNNNDFMADNINYKDIEGYQVELYTAIKHPPTENLVQDKLKELGIPYSKIGPLPIESENLYQTIYEVQLI</sequence>
<reference evidence="1 2" key="1">
    <citation type="submission" date="2019-03" db="EMBL/GenBank/DDBJ databases">
        <title>Subsurface microbial communities from deep shales in Ohio and West Virginia, USA.</title>
        <authorList>
            <person name="Wrighton K."/>
        </authorList>
    </citation>
    <scope>NUCLEOTIDE SEQUENCE [LARGE SCALE GENOMIC DNA]</scope>
    <source>
        <strain evidence="1 2">MSL 6dP</strain>
    </source>
</reference>
<organism evidence="1 2">
    <name type="scientific">Orenia marismortui</name>
    <dbReference type="NCBI Taxonomy" id="46469"/>
    <lineage>
        <taxon>Bacteria</taxon>
        <taxon>Bacillati</taxon>
        <taxon>Bacillota</taxon>
        <taxon>Clostridia</taxon>
        <taxon>Halanaerobiales</taxon>
        <taxon>Halobacteroidaceae</taxon>
        <taxon>Orenia</taxon>
    </lineage>
</organism>
<dbReference type="EMBL" id="SOEG01000008">
    <property type="protein sequence ID" value="TDX52140.1"/>
    <property type="molecule type" value="Genomic_DNA"/>
</dbReference>
<keyword evidence="2" id="KW-1185">Reference proteome</keyword>
<gene>
    <name evidence="1" type="ORF">C7959_10862</name>
</gene>
<protein>
    <submittedName>
        <fullName evidence="1">Uncharacterized protein</fullName>
    </submittedName>
</protein>
<comment type="caution">
    <text evidence="1">The sequence shown here is derived from an EMBL/GenBank/DDBJ whole genome shotgun (WGS) entry which is preliminary data.</text>
</comment>
<accession>A0A4V3GYF5</accession>
<dbReference type="AlphaFoldDB" id="A0A4V3GYF5"/>
<name>A0A4V3GYF5_9FIRM</name>
<evidence type="ECO:0000313" key="1">
    <source>
        <dbReference type="EMBL" id="TDX52140.1"/>
    </source>
</evidence>
<dbReference type="Proteomes" id="UP000295832">
    <property type="component" value="Unassembled WGS sequence"/>
</dbReference>
<evidence type="ECO:0000313" key="2">
    <source>
        <dbReference type="Proteomes" id="UP000295832"/>
    </source>
</evidence>
<dbReference type="RefSeq" id="WP_134116038.1">
    <property type="nucleotide sequence ID" value="NZ_SOEG01000008.1"/>
</dbReference>